<dbReference type="PANTHER" id="PTHR30031">
    <property type="entry name" value="PHOSPHOENOLPYRUVATE CARBOXYKINASE ATP"/>
    <property type="match status" value="1"/>
</dbReference>
<keyword evidence="8 10" id="KW-0456">Lyase</keyword>
<dbReference type="GO" id="GO:0046872">
    <property type="term" value="F:metal ion binding"/>
    <property type="evidence" value="ECO:0007669"/>
    <property type="project" value="UniProtKB-KW"/>
</dbReference>
<dbReference type="EMBL" id="CP032416">
    <property type="protein sequence ID" value="AYD41095.1"/>
    <property type="molecule type" value="Genomic_DNA"/>
</dbReference>
<name>A0A386H6F1_9CLOT</name>
<proteinExistence type="inferred from homology"/>
<keyword evidence="7 10" id="KW-0067">ATP-binding</keyword>
<dbReference type="OrthoDB" id="9806325at2"/>
<dbReference type="GO" id="GO:0005829">
    <property type="term" value="C:cytosol"/>
    <property type="evidence" value="ECO:0007669"/>
    <property type="project" value="TreeGrafter"/>
</dbReference>
<feature type="binding site" evidence="10">
    <location>
        <position position="250"/>
    </location>
    <ligand>
        <name>Mn(2+)</name>
        <dbReference type="ChEBI" id="CHEBI:29035"/>
    </ligand>
</feature>
<dbReference type="SUPFAM" id="SSF68923">
    <property type="entry name" value="PEP carboxykinase N-terminal domain"/>
    <property type="match status" value="1"/>
</dbReference>
<keyword evidence="11" id="KW-0808">Transferase</keyword>
<dbReference type="EC" id="4.1.1.49" evidence="3 10"/>
<feature type="binding site" evidence="10">
    <location>
        <position position="278"/>
    </location>
    <ligand>
        <name>ATP</name>
        <dbReference type="ChEBI" id="CHEBI:30616"/>
    </ligand>
</feature>
<evidence type="ECO:0000256" key="7">
    <source>
        <dbReference type="ARBA" id="ARBA00022840"/>
    </source>
</evidence>
<keyword evidence="6 10" id="KW-0210">Decarboxylase</keyword>
<dbReference type="PROSITE" id="PS00532">
    <property type="entry name" value="PEPCK_ATP"/>
    <property type="match status" value="1"/>
</dbReference>
<dbReference type="SUPFAM" id="SSF53795">
    <property type="entry name" value="PEP carboxykinase-like"/>
    <property type="match status" value="1"/>
</dbReference>
<dbReference type="GO" id="GO:0004612">
    <property type="term" value="F:phosphoenolpyruvate carboxykinase (ATP) activity"/>
    <property type="evidence" value="ECO:0007669"/>
    <property type="project" value="UniProtKB-UniRule"/>
</dbReference>
<evidence type="ECO:0000256" key="1">
    <source>
        <dbReference type="ARBA" id="ARBA00004742"/>
    </source>
</evidence>
<feature type="binding site" evidence="10">
    <location>
        <begin position="229"/>
        <end position="237"/>
    </location>
    <ligand>
        <name>ATP</name>
        <dbReference type="ChEBI" id="CHEBI:30616"/>
    </ligand>
</feature>
<dbReference type="Gene3D" id="3.40.449.10">
    <property type="entry name" value="Phosphoenolpyruvate Carboxykinase, domain 1"/>
    <property type="match status" value="1"/>
</dbReference>
<reference evidence="11 12" key="1">
    <citation type="journal article" date="2019" name="Int. J. Syst. Evol. Microbiol.">
        <title>Clostridium fermenticellae sp. nov., isolated from the mud in a fermentation cellar for the production of the Chinese liquor, baijiu.</title>
        <authorList>
            <person name="Xu P.X."/>
            <person name="Chai L.J."/>
            <person name="Qiu T."/>
            <person name="Zhang X.J."/>
            <person name="Lu Z.M."/>
            <person name="Xiao C."/>
            <person name="Wang S.T."/>
            <person name="Shen C.H."/>
            <person name="Shi J.S."/>
            <person name="Xu Z.H."/>
        </authorList>
    </citation>
    <scope>NUCLEOTIDE SEQUENCE [LARGE SCALE GENOMIC DNA]</scope>
    <source>
        <strain evidence="11 12">JN500901</strain>
    </source>
</reference>
<sequence length="533" mass="60147">MRMDLKYLNITGYKNLYNNLTESELIEFAIKNGEGKLANNGALVLNTGKYTGRSPKDRFIVKQKSVANDINWGDVNLPISEEIFDDLYKRVTQYLNDKDLFVFNGHVGAIREYSLPIKVVCEYASQALFSNNLFRKSSDTDMDCSENEFNIISAPGFKANGKDDGINSEAFVIINFDKRIILIGGTSYSGEIKKSVFSVMNFLLPKKHVMPMHCSANVDQSQNTTIFFGLSGTGKTTLSTDSTKKLIGDDEHGWSDKGVFNFEGGCYAKTIRLDKNKEKEIYNAIKFGTVLENVVLNSNREPDYNDSRYTENTRAAYPLEYIENLKENGVGNNPKTIIFLTADAFGVIPPISRLTKEAAMYHFMSGYTSKVAGTERGIKEPKATFSSCFGEPFMILNPYIYAKLLGENIDKYKTRVYLINTGWLYGGFKNGNRINLKYTRAMVNCAISGEIEKYKFVEHPIFKVMIPEKCPGVPSDILDPINTWDDKEKYMDKARVLANKFEENFKKFKGVPNSIAKAGPSIESLQYEEAMNF</sequence>
<feature type="binding site" evidence="10">
    <location>
        <position position="213"/>
    </location>
    <ligand>
        <name>ATP</name>
        <dbReference type="ChEBI" id="CHEBI:30616"/>
    </ligand>
</feature>
<feature type="binding site" evidence="10">
    <location>
        <position position="314"/>
    </location>
    <ligand>
        <name>substrate</name>
    </ligand>
</feature>
<dbReference type="InterPro" id="IPR008210">
    <property type="entry name" value="PEP_carboxykinase_N"/>
</dbReference>
<dbReference type="Gene3D" id="2.170.8.10">
    <property type="entry name" value="Phosphoenolpyruvate Carboxykinase, domain 2"/>
    <property type="match status" value="1"/>
</dbReference>
<comment type="function">
    <text evidence="10">Involved in the gluconeogenesis. Catalyzes the conversion of oxaloacetate (OAA) to phosphoenolpyruvate (PEP) through direct phosphoryl transfer between the nucleoside triphosphate and OAA.</text>
</comment>
<accession>A0A386H6F1</accession>
<feature type="binding site" evidence="10">
    <location>
        <position position="194"/>
    </location>
    <ligand>
        <name>Mn(2+)</name>
        <dbReference type="ChEBI" id="CHEBI:29035"/>
    </ligand>
</feature>
<dbReference type="HAMAP" id="MF_00453">
    <property type="entry name" value="PEPCK_ATP"/>
    <property type="match status" value="1"/>
</dbReference>
<keyword evidence="5 10" id="KW-0547">Nucleotide-binding</keyword>
<dbReference type="AlphaFoldDB" id="A0A386H6F1"/>
<evidence type="ECO:0000256" key="8">
    <source>
        <dbReference type="ARBA" id="ARBA00023239"/>
    </source>
</evidence>
<dbReference type="GO" id="GO:0016301">
    <property type="term" value="F:kinase activity"/>
    <property type="evidence" value="ECO:0007669"/>
    <property type="project" value="UniProtKB-KW"/>
</dbReference>
<feature type="binding site" evidence="10">
    <location>
        <position position="213"/>
    </location>
    <ligand>
        <name>Mn(2+)</name>
        <dbReference type="ChEBI" id="CHEBI:29035"/>
    </ligand>
</feature>
<keyword evidence="10" id="KW-0479">Metal-binding</keyword>
<feature type="binding site" evidence="10">
    <location>
        <position position="439"/>
    </location>
    <ligand>
        <name>ATP</name>
        <dbReference type="ChEBI" id="CHEBI:30616"/>
    </ligand>
</feature>
<dbReference type="InterPro" id="IPR013035">
    <property type="entry name" value="PEP_carboxykinase_C"/>
</dbReference>
<dbReference type="InterPro" id="IPR001272">
    <property type="entry name" value="PEP_carboxykinase_ATP"/>
</dbReference>
<dbReference type="NCBIfam" id="TIGR00224">
    <property type="entry name" value="pckA"/>
    <property type="match status" value="1"/>
</dbReference>
<dbReference type="InterPro" id="IPR015994">
    <property type="entry name" value="PEPCK_ATP_CS"/>
</dbReference>
<evidence type="ECO:0000256" key="5">
    <source>
        <dbReference type="ARBA" id="ARBA00022741"/>
    </source>
</evidence>
<gene>
    <name evidence="10 11" type="primary">pckA</name>
    <name evidence="11" type="ORF">D4Z93_11420</name>
</gene>
<keyword evidence="11" id="KW-0418">Kinase</keyword>
<protein>
    <recommendedName>
        <fullName evidence="3 10">Phosphoenolpyruvate carboxykinase (ATP)</fullName>
        <shortName evidence="10">PCK</shortName>
        <shortName evidence="10">PEP carboxykinase</shortName>
        <shortName evidence="10">PEPCK</shortName>
        <ecNumber evidence="3 10">4.1.1.49</ecNumber>
    </recommendedName>
</protein>
<feature type="binding site" evidence="10">
    <location>
        <begin position="433"/>
        <end position="434"/>
    </location>
    <ligand>
        <name>ATP</name>
        <dbReference type="ChEBI" id="CHEBI:30616"/>
    </ligand>
</feature>
<feature type="binding site" evidence="10">
    <location>
        <position position="194"/>
    </location>
    <ligand>
        <name>ATP</name>
        <dbReference type="ChEBI" id="CHEBI:30616"/>
    </ligand>
</feature>
<keyword evidence="4 10" id="KW-0312">Gluconeogenesis</keyword>
<evidence type="ECO:0000256" key="2">
    <source>
        <dbReference type="ARBA" id="ARBA00006052"/>
    </source>
</evidence>
<feature type="binding site" evidence="10">
    <location>
        <position position="314"/>
    </location>
    <ligand>
        <name>ATP</name>
        <dbReference type="ChEBI" id="CHEBI:30616"/>
    </ligand>
</feature>
<feature type="binding site" evidence="10">
    <location>
        <position position="194"/>
    </location>
    <ligand>
        <name>substrate</name>
    </ligand>
</feature>
<evidence type="ECO:0000256" key="9">
    <source>
        <dbReference type="ARBA" id="ARBA00047371"/>
    </source>
</evidence>
<keyword evidence="12" id="KW-1185">Reference proteome</keyword>
<dbReference type="NCBIfam" id="NF006821">
    <property type="entry name" value="PRK09344.1-3"/>
    <property type="match status" value="1"/>
</dbReference>
<dbReference type="GO" id="GO:0006094">
    <property type="term" value="P:gluconeogenesis"/>
    <property type="evidence" value="ECO:0007669"/>
    <property type="project" value="UniProtKB-UniRule"/>
</dbReference>
<dbReference type="PANTHER" id="PTHR30031:SF0">
    <property type="entry name" value="PHOSPHOENOLPYRUVATE CARBOXYKINASE (ATP)"/>
    <property type="match status" value="1"/>
</dbReference>
<evidence type="ECO:0000256" key="10">
    <source>
        <dbReference type="HAMAP-Rule" id="MF_00453"/>
    </source>
</evidence>
<comment type="subcellular location">
    <subcellularLocation>
        <location evidence="10">Cytoplasm</location>
    </subcellularLocation>
</comment>
<dbReference type="CDD" id="cd00484">
    <property type="entry name" value="PEPCK_ATP"/>
    <property type="match status" value="1"/>
</dbReference>
<comment type="pathway">
    <text evidence="1 10">Carbohydrate biosynthesis; gluconeogenesis.</text>
</comment>
<dbReference type="PIRSF" id="PIRSF006294">
    <property type="entry name" value="PEP_crbxkin"/>
    <property type="match status" value="1"/>
</dbReference>
<comment type="cofactor">
    <cofactor evidence="10">
        <name>Mn(2+)</name>
        <dbReference type="ChEBI" id="CHEBI:29035"/>
    </cofactor>
    <text evidence="10">Binds 1 Mn(2+) ion per subunit.</text>
</comment>
<dbReference type="RefSeq" id="WP_119973646.1">
    <property type="nucleotide sequence ID" value="NZ_CP032416.1"/>
</dbReference>
<dbReference type="GO" id="GO:0005524">
    <property type="term" value="F:ATP binding"/>
    <property type="evidence" value="ECO:0007669"/>
    <property type="project" value="UniProtKB-UniRule"/>
</dbReference>
<evidence type="ECO:0000256" key="4">
    <source>
        <dbReference type="ARBA" id="ARBA00022432"/>
    </source>
</evidence>
<keyword evidence="11" id="KW-0670">Pyruvate</keyword>
<feature type="binding site" evidence="10">
    <location>
        <position position="188"/>
    </location>
    <ligand>
        <name>substrate</name>
    </ligand>
</feature>
<comment type="catalytic activity">
    <reaction evidence="9 10">
        <text>oxaloacetate + ATP = phosphoenolpyruvate + ADP + CO2</text>
        <dbReference type="Rhea" id="RHEA:18617"/>
        <dbReference type="ChEBI" id="CHEBI:16452"/>
        <dbReference type="ChEBI" id="CHEBI:16526"/>
        <dbReference type="ChEBI" id="CHEBI:30616"/>
        <dbReference type="ChEBI" id="CHEBI:58702"/>
        <dbReference type="ChEBI" id="CHEBI:456216"/>
        <dbReference type="EC" id="4.1.1.49"/>
    </reaction>
</comment>
<dbReference type="UniPathway" id="UPA00138"/>
<feature type="binding site" evidence="10">
    <location>
        <position position="53"/>
    </location>
    <ligand>
        <name>substrate</name>
    </ligand>
</feature>
<evidence type="ECO:0000256" key="6">
    <source>
        <dbReference type="ARBA" id="ARBA00022793"/>
    </source>
</evidence>
<evidence type="ECO:0000256" key="3">
    <source>
        <dbReference type="ARBA" id="ARBA00012363"/>
    </source>
</evidence>
<dbReference type="KEGG" id="cfer:D4Z93_11420"/>
<evidence type="ECO:0000313" key="12">
    <source>
        <dbReference type="Proteomes" id="UP000266301"/>
    </source>
</evidence>
<organism evidence="11 12">
    <name type="scientific">Clostridium fermenticellae</name>
    <dbReference type="NCBI Taxonomy" id="2068654"/>
    <lineage>
        <taxon>Bacteria</taxon>
        <taxon>Bacillati</taxon>
        <taxon>Bacillota</taxon>
        <taxon>Clostridia</taxon>
        <taxon>Eubacteriales</taxon>
        <taxon>Clostridiaceae</taxon>
        <taxon>Clostridium</taxon>
    </lineage>
</organism>
<dbReference type="Proteomes" id="UP000266301">
    <property type="component" value="Chromosome"/>
</dbReference>
<comment type="similarity">
    <text evidence="2 10">Belongs to the phosphoenolpyruvate carboxykinase (ATP) family.</text>
</comment>
<dbReference type="Gene3D" id="3.90.228.20">
    <property type="match status" value="1"/>
</dbReference>
<keyword evidence="10" id="KW-0464">Manganese</keyword>
<evidence type="ECO:0000313" key="11">
    <source>
        <dbReference type="EMBL" id="AYD41095.1"/>
    </source>
</evidence>
<dbReference type="NCBIfam" id="NF006820">
    <property type="entry name" value="PRK09344.1-2"/>
    <property type="match status" value="1"/>
</dbReference>
<dbReference type="Pfam" id="PF01293">
    <property type="entry name" value="PEPCK_ATP"/>
    <property type="match status" value="1"/>
</dbReference>
<keyword evidence="10" id="KW-0963">Cytoplasm</keyword>